<dbReference type="EMBL" id="MU277215">
    <property type="protein sequence ID" value="KAI0060915.1"/>
    <property type="molecule type" value="Genomic_DNA"/>
</dbReference>
<reference evidence="1" key="1">
    <citation type="submission" date="2021-03" db="EMBL/GenBank/DDBJ databases">
        <authorList>
            <consortium name="DOE Joint Genome Institute"/>
            <person name="Ahrendt S."/>
            <person name="Looney B.P."/>
            <person name="Miyauchi S."/>
            <person name="Morin E."/>
            <person name="Drula E."/>
            <person name="Courty P.E."/>
            <person name="Chicoki N."/>
            <person name="Fauchery L."/>
            <person name="Kohler A."/>
            <person name="Kuo A."/>
            <person name="Labutti K."/>
            <person name="Pangilinan J."/>
            <person name="Lipzen A."/>
            <person name="Riley R."/>
            <person name="Andreopoulos W."/>
            <person name="He G."/>
            <person name="Johnson J."/>
            <person name="Barry K.W."/>
            <person name="Grigoriev I.V."/>
            <person name="Nagy L."/>
            <person name="Hibbett D."/>
            <person name="Henrissat B."/>
            <person name="Matheny P.B."/>
            <person name="Labbe J."/>
            <person name="Martin F."/>
        </authorList>
    </citation>
    <scope>NUCLEOTIDE SEQUENCE</scope>
    <source>
        <strain evidence="1">HHB10654</strain>
    </source>
</reference>
<protein>
    <submittedName>
        <fullName evidence="1">Uncharacterized protein</fullName>
    </submittedName>
</protein>
<sequence>MASSRRVTRSNREFSPYGTTIIPASTDFSLEECLYWALQEAAASEIDGVPLAPDTDDNCEEDDGCTSDEDDEGAALPTSTSADTPPHSDSPSTSAASSRTESRREYAKKKRQLERREKAAIALGLPKLKEGSRARYSAPRIIHVDLDASMLRAAMVAYIGLRKIAPKRDWTLRELLQLGFRLIDWDGKTHMVIVDKDSRIIAVLAGAPRGTDWPACVQ</sequence>
<reference evidence="1" key="2">
    <citation type="journal article" date="2022" name="New Phytol.">
        <title>Evolutionary transition to the ectomycorrhizal habit in the genomes of a hyperdiverse lineage of mushroom-forming fungi.</title>
        <authorList>
            <person name="Looney B."/>
            <person name="Miyauchi S."/>
            <person name="Morin E."/>
            <person name="Drula E."/>
            <person name="Courty P.E."/>
            <person name="Kohler A."/>
            <person name="Kuo A."/>
            <person name="LaButti K."/>
            <person name="Pangilinan J."/>
            <person name="Lipzen A."/>
            <person name="Riley R."/>
            <person name="Andreopoulos W."/>
            <person name="He G."/>
            <person name="Johnson J."/>
            <person name="Nolan M."/>
            <person name="Tritt A."/>
            <person name="Barry K.W."/>
            <person name="Grigoriev I.V."/>
            <person name="Nagy L.G."/>
            <person name="Hibbett D."/>
            <person name="Henrissat B."/>
            <person name="Matheny P.B."/>
            <person name="Labbe J."/>
            <person name="Martin F.M."/>
        </authorList>
    </citation>
    <scope>NUCLEOTIDE SEQUENCE</scope>
    <source>
        <strain evidence="1">HHB10654</strain>
    </source>
</reference>
<keyword evidence="2" id="KW-1185">Reference proteome</keyword>
<organism evidence="1 2">
    <name type="scientific">Artomyces pyxidatus</name>
    <dbReference type="NCBI Taxonomy" id="48021"/>
    <lineage>
        <taxon>Eukaryota</taxon>
        <taxon>Fungi</taxon>
        <taxon>Dikarya</taxon>
        <taxon>Basidiomycota</taxon>
        <taxon>Agaricomycotina</taxon>
        <taxon>Agaricomycetes</taxon>
        <taxon>Russulales</taxon>
        <taxon>Auriscalpiaceae</taxon>
        <taxon>Artomyces</taxon>
    </lineage>
</organism>
<dbReference type="Proteomes" id="UP000814140">
    <property type="component" value="Unassembled WGS sequence"/>
</dbReference>
<gene>
    <name evidence="1" type="ORF">BV25DRAFT_1917193</name>
</gene>
<proteinExistence type="predicted"/>
<name>A0ACB8SY86_9AGAM</name>
<comment type="caution">
    <text evidence="1">The sequence shown here is derived from an EMBL/GenBank/DDBJ whole genome shotgun (WGS) entry which is preliminary data.</text>
</comment>
<feature type="non-terminal residue" evidence="1">
    <location>
        <position position="218"/>
    </location>
</feature>
<evidence type="ECO:0000313" key="2">
    <source>
        <dbReference type="Proteomes" id="UP000814140"/>
    </source>
</evidence>
<evidence type="ECO:0000313" key="1">
    <source>
        <dbReference type="EMBL" id="KAI0060915.1"/>
    </source>
</evidence>
<accession>A0ACB8SY86</accession>